<name>H1XPC3_CALAY</name>
<dbReference type="PROSITE" id="PS51833">
    <property type="entry name" value="HDOD"/>
    <property type="match status" value="1"/>
</dbReference>
<dbReference type="Pfam" id="PF08668">
    <property type="entry name" value="HDOD"/>
    <property type="match status" value="1"/>
</dbReference>
<dbReference type="CDD" id="cd00077">
    <property type="entry name" value="HDc"/>
    <property type="match status" value="1"/>
</dbReference>
<reference evidence="5 8" key="2">
    <citation type="submission" date="2016-11" db="EMBL/GenBank/DDBJ databases">
        <title>Genomic analysis of Caldithrix abyssi and proposal of a novel bacterial phylum Caldithrichaeota.</title>
        <authorList>
            <person name="Kublanov I."/>
            <person name="Sigalova O."/>
            <person name="Gavrilov S."/>
            <person name="Lebedinsky A."/>
            <person name="Ivanova N."/>
            <person name="Daum C."/>
            <person name="Reddy T."/>
            <person name="Klenk H.P."/>
            <person name="Goker M."/>
            <person name="Reva O."/>
            <person name="Miroshnichenko M."/>
            <person name="Kyprides N."/>
            <person name="Woyke T."/>
            <person name="Gelfand M."/>
        </authorList>
    </citation>
    <scope>NUCLEOTIDE SEQUENCE [LARGE SCALE GENOMIC DNA]</scope>
    <source>
        <strain evidence="5 8">LF13</strain>
    </source>
</reference>
<organism evidence="6 7">
    <name type="scientific">Caldithrix abyssi DSM 13497</name>
    <dbReference type="NCBI Taxonomy" id="880073"/>
    <lineage>
        <taxon>Bacteria</taxon>
        <taxon>Pseudomonadati</taxon>
        <taxon>Calditrichota</taxon>
        <taxon>Calditrichia</taxon>
        <taxon>Calditrichales</taxon>
        <taxon>Calditrichaceae</taxon>
        <taxon>Caldithrix</taxon>
    </lineage>
</organism>
<dbReference type="eggNOG" id="COG1639">
    <property type="taxonomic scope" value="Bacteria"/>
</dbReference>
<dbReference type="EC" id="3.5.1.44" evidence="3"/>
<dbReference type="InParanoid" id="H1XPC3"/>
<keyword evidence="7" id="KW-1185">Reference proteome</keyword>
<dbReference type="SMART" id="SM00471">
    <property type="entry name" value="HDc"/>
    <property type="match status" value="1"/>
</dbReference>
<dbReference type="Gene3D" id="1.10.3210.10">
    <property type="entry name" value="Hypothetical protein af1432"/>
    <property type="match status" value="1"/>
</dbReference>
<protein>
    <recommendedName>
        <fullName evidence="3">Probable chemoreceptor glutamine deamidase CheD</fullName>
        <ecNumber evidence="3">3.5.1.44</ecNumber>
    </recommendedName>
</protein>
<evidence type="ECO:0000313" key="8">
    <source>
        <dbReference type="Proteomes" id="UP000183868"/>
    </source>
</evidence>
<dbReference type="InterPro" id="IPR038592">
    <property type="entry name" value="CheD-like_sf"/>
</dbReference>
<dbReference type="InterPro" id="IPR052340">
    <property type="entry name" value="RNase_Y/CdgJ"/>
</dbReference>
<dbReference type="eggNOG" id="COG1871">
    <property type="taxonomic scope" value="Bacteria"/>
</dbReference>
<proteinExistence type="inferred from homology"/>
<gene>
    <name evidence="3" type="primary">cheD</name>
    <name evidence="5" type="ORF">Cabys_1463</name>
    <name evidence="6" type="ORF">Calab_2628</name>
</gene>
<comment type="function">
    <text evidence="3">Probably deamidates glutamine residues to glutamate on methyl-accepting chemotaxis receptors (MCPs), playing an important role in chemotaxis.</text>
</comment>
<keyword evidence="2 3" id="KW-0378">Hydrolase</keyword>
<accession>H1XPC3</accession>
<dbReference type="PANTHER" id="PTHR33525:SF3">
    <property type="entry name" value="RIBONUCLEASE Y"/>
    <property type="match status" value="1"/>
</dbReference>
<evidence type="ECO:0000313" key="5">
    <source>
        <dbReference type="EMBL" id="APF18212.1"/>
    </source>
</evidence>
<dbReference type="NCBIfam" id="TIGR00277">
    <property type="entry name" value="HDIG"/>
    <property type="match status" value="1"/>
</dbReference>
<dbReference type="AlphaFoldDB" id="H1XPC3"/>
<dbReference type="KEGG" id="caby:Cabys_1463"/>
<dbReference type="Proteomes" id="UP000004671">
    <property type="component" value="Chromosome"/>
</dbReference>
<dbReference type="PaxDb" id="880073-Calab_2628"/>
<evidence type="ECO:0000313" key="6">
    <source>
        <dbReference type="EMBL" id="EHO42238.1"/>
    </source>
</evidence>
<dbReference type="InterPro" id="IPR003607">
    <property type="entry name" value="HD/PDEase_dom"/>
</dbReference>
<evidence type="ECO:0000256" key="1">
    <source>
        <dbReference type="ARBA" id="ARBA00022500"/>
    </source>
</evidence>
<dbReference type="InterPro" id="IPR013976">
    <property type="entry name" value="HDOD"/>
</dbReference>
<dbReference type="OrthoDB" id="9803649at2"/>
<dbReference type="EMBL" id="CP018099">
    <property type="protein sequence ID" value="APF18212.1"/>
    <property type="molecule type" value="Genomic_DNA"/>
</dbReference>
<sequence length="448" mass="50963">MNRIETIPSGEFYVTRKTDVSAQAFLGSCVGLAILDFQSEVGGLYHILLPQPSGTFSVPEPKKYAVTGLPLFLAELEKLGAKRENMKAFLVGGALMGDVSDLDLAFDFGGKTTEIVESFLTENKIELVQEETGGYFGYKMTADFWNFKVDISLTGSNFMQRRKHDVIPQLESIDSVIQKIKPIPQIALKVIRMIHSSDVSMATIGKEIRQDQVLTAKIINLCNSAYFNPKKRIETIDEAVVMLGERRILLLTFSIFTEYYYKDADNGYSLCKGGLFQHALGVAKAAEEIARETRKVEPELGYTAGLLHDIGKIVLDQWVDHFYPMFYRNLYSDKNLTLVDVERKVFNIDHTQAGTKLAKLWELPESLAYTIEFHHQVERYEKYENLLHVINLANLLVSYFKSGLILNKFDEKNLMASVQYLNLDSEHLLKILERIPFNNLHSFSEQLR</sequence>
<dbReference type="GO" id="GO:0050568">
    <property type="term" value="F:protein-glutamine glutaminase activity"/>
    <property type="evidence" value="ECO:0007669"/>
    <property type="project" value="UniProtKB-UniRule"/>
</dbReference>
<dbReference type="InterPro" id="IPR011324">
    <property type="entry name" value="Cytotoxic_necrot_fac-like_cat"/>
</dbReference>
<dbReference type="PANTHER" id="PTHR33525">
    <property type="match status" value="1"/>
</dbReference>
<reference evidence="6 7" key="1">
    <citation type="submission" date="2011-09" db="EMBL/GenBank/DDBJ databases">
        <title>The permanent draft genome of Caldithrix abyssi DSM 13497.</title>
        <authorList>
            <consortium name="US DOE Joint Genome Institute (JGI-PGF)"/>
            <person name="Lucas S."/>
            <person name="Han J."/>
            <person name="Lapidus A."/>
            <person name="Bruce D."/>
            <person name="Goodwin L."/>
            <person name="Pitluck S."/>
            <person name="Peters L."/>
            <person name="Kyrpides N."/>
            <person name="Mavromatis K."/>
            <person name="Ivanova N."/>
            <person name="Mikhailova N."/>
            <person name="Chertkov O."/>
            <person name="Detter J.C."/>
            <person name="Tapia R."/>
            <person name="Han C."/>
            <person name="Land M."/>
            <person name="Hauser L."/>
            <person name="Markowitz V."/>
            <person name="Cheng J.-F."/>
            <person name="Hugenholtz P."/>
            <person name="Woyke T."/>
            <person name="Wu D."/>
            <person name="Spring S."/>
            <person name="Brambilla E."/>
            <person name="Klenk H.-P."/>
            <person name="Eisen J.A."/>
        </authorList>
    </citation>
    <scope>NUCLEOTIDE SEQUENCE [LARGE SCALE GENOMIC DNA]</scope>
    <source>
        <strain evidence="6 7">DSM 13497</strain>
    </source>
</reference>
<dbReference type="RefSeq" id="WP_006929519.1">
    <property type="nucleotide sequence ID" value="NZ_CM001402.1"/>
</dbReference>
<feature type="domain" description="HDOD" evidence="4">
    <location>
        <begin position="180"/>
        <end position="377"/>
    </location>
</feature>
<dbReference type="HAMAP" id="MF_01440">
    <property type="entry name" value="CheD"/>
    <property type="match status" value="1"/>
</dbReference>
<dbReference type="Proteomes" id="UP000183868">
    <property type="component" value="Chromosome"/>
</dbReference>
<dbReference type="HOGENOM" id="CLU_620689_0_0_0"/>
<dbReference type="Gene3D" id="3.30.1330.200">
    <property type="match status" value="1"/>
</dbReference>
<keyword evidence="1 3" id="KW-0145">Chemotaxis</keyword>
<comment type="catalytic activity">
    <reaction evidence="3">
        <text>L-glutaminyl-[protein] + H2O = L-glutamyl-[protein] + NH4(+)</text>
        <dbReference type="Rhea" id="RHEA:16441"/>
        <dbReference type="Rhea" id="RHEA-COMP:10207"/>
        <dbReference type="Rhea" id="RHEA-COMP:10208"/>
        <dbReference type="ChEBI" id="CHEBI:15377"/>
        <dbReference type="ChEBI" id="CHEBI:28938"/>
        <dbReference type="ChEBI" id="CHEBI:29973"/>
        <dbReference type="ChEBI" id="CHEBI:30011"/>
        <dbReference type="EC" id="3.5.1.44"/>
    </reaction>
</comment>
<evidence type="ECO:0000259" key="4">
    <source>
        <dbReference type="PROSITE" id="PS51833"/>
    </source>
</evidence>
<dbReference type="CDD" id="cd16352">
    <property type="entry name" value="CheD"/>
    <property type="match status" value="1"/>
</dbReference>
<dbReference type="SUPFAM" id="SSF64438">
    <property type="entry name" value="CNF1/YfiH-like putative cysteine hydrolases"/>
    <property type="match status" value="1"/>
</dbReference>
<dbReference type="STRING" id="880073.Cabys_1463"/>
<evidence type="ECO:0000256" key="2">
    <source>
        <dbReference type="ARBA" id="ARBA00022801"/>
    </source>
</evidence>
<dbReference type="InterPro" id="IPR006675">
    <property type="entry name" value="HDIG_dom"/>
</dbReference>
<dbReference type="SUPFAM" id="SSF109604">
    <property type="entry name" value="HD-domain/PDEase-like"/>
    <property type="match status" value="1"/>
</dbReference>
<dbReference type="GO" id="GO:0006935">
    <property type="term" value="P:chemotaxis"/>
    <property type="evidence" value="ECO:0007669"/>
    <property type="project" value="UniProtKB-UniRule"/>
</dbReference>
<dbReference type="EMBL" id="CM001402">
    <property type="protein sequence ID" value="EHO42238.1"/>
    <property type="molecule type" value="Genomic_DNA"/>
</dbReference>
<comment type="similarity">
    <text evidence="3">Belongs to the CheD family.</text>
</comment>
<dbReference type="Pfam" id="PF03975">
    <property type="entry name" value="CheD"/>
    <property type="match status" value="1"/>
</dbReference>
<evidence type="ECO:0000313" key="7">
    <source>
        <dbReference type="Proteomes" id="UP000004671"/>
    </source>
</evidence>
<dbReference type="InterPro" id="IPR005659">
    <property type="entry name" value="Chemorcpt_Glu_NH3ase_CheD"/>
</dbReference>
<evidence type="ECO:0000256" key="3">
    <source>
        <dbReference type="HAMAP-Rule" id="MF_01440"/>
    </source>
</evidence>